<dbReference type="InterPro" id="IPR000182">
    <property type="entry name" value="GNAT_dom"/>
</dbReference>
<feature type="domain" description="N-acetyltransferase" evidence="4">
    <location>
        <begin position="27"/>
        <end position="174"/>
    </location>
</feature>
<dbReference type="Proteomes" id="UP000070513">
    <property type="component" value="Unassembled WGS sequence"/>
</dbReference>
<name>A0A135WE07_9FLAO</name>
<dbReference type="GO" id="GO:0016747">
    <property type="term" value="F:acyltransferase activity, transferring groups other than amino-acyl groups"/>
    <property type="evidence" value="ECO:0007669"/>
    <property type="project" value="InterPro"/>
</dbReference>
<evidence type="ECO:0000313" key="6">
    <source>
        <dbReference type="Proteomes" id="UP000070513"/>
    </source>
</evidence>
<reference evidence="5 6" key="2">
    <citation type="journal article" date="2016" name="Genome Announc.">
        <title>Draft Genome Sequence of a Biocontrol Rhizobacterium, Chryseobacterium kwangjuense Strain KJ1R5, Isolated from Pepper (Capsicum annuum).</title>
        <authorList>
            <person name="Jeong J.J."/>
            <person name="Park H."/>
            <person name="Park B.H."/>
            <person name="Mannaa M."/>
            <person name="Sang M.K."/>
            <person name="Choi I.G."/>
            <person name="Kim K.D."/>
        </authorList>
    </citation>
    <scope>NUCLEOTIDE SEQUENCE [LARGE SCALE GENOMIC DNA]</scope>
    <source>
        <strain evidence="5 6">KJ1R5</strain>
    </source>
</reference>
<comment type="similarity">
    <text evidence="3">Belongs to the acetyltransferase family. RimJ subfamily.</text>
</comment>
<evidence type="ECO:0000256" key="2">
    <source>
        <dbReference type="ARBA" id="ARBA00023315"/>
    </source>
</evidence>
<dbReference type="InterPro" id="IPR051531">
    <property type="entry name" value="N-acetyltransferase"/>
</dbReference>
<gene>
    <name evidence="5" type="ORF">AU378_12080</name>
</gene>
<proteinExistence type="inferred from homology"/>
<dbReference type="PROSITE" id="PS51186">
    <property type="entry name" value="GNAT"/>
    <property type="match status" value="1"/>
</dbReference>
<evidence type="ECO:0000259" key="4">
    <source>
        <dbReference type="PROSITE" id="PS51186"/>
    </source>
</evidence>
<sequence length="180" mass="20983">MKALKKFPRIETERLILSELREGDVPIVTEYLQDKIFSDLTSNIPYPYTEKHAEFWLNMSKEAFDNHTGFTFAIRNKEEQIIGAIGLHGRSDDKAELGYWMGKPFWNKGYVTEAATALINFGFRELEVNKIYATYFLHNPASGRIMEKAGMEKEALLRQHLKKDGEYFDIMMYSVLKNNR</sequence>
<keyword evidence="2" id="KW-0012">Acyltransferase</keyword>
<dbReference type="AlphaFoldDB" id="A0A135WE07"/>
<dbReference type="EMBL" id="LPUR01000011">
    <property type="protein sequence ID" value="KXH83155.1"/>
    <property type="molecule type" value="Genomic_DNA"/>
</dbReference>
<dbReference type="PANTHER" id="PTHR43792:SF8">
    <property type="entry name" value="[RIBOSOMAL PROTEIN US5]-ALANINE N-ACETYLTRANSFERASE"/>
    <property type="match status" value="1"/>
</dbReference>
<evidence type="ECO:0000313" key="5">
    <source>
        <dbReference type="EMBL" id="KXH83155.1"/>
    </source>
</evidence>
<dbReference type="SUPFAM" id="SSF55729">
    <property type="entry name" value="Acyl-CoA N-acyltransferases (Nat)"/>
    <property type="match status" value="1"/>
</dbReference>
<reference evidence="6" key="1">
    <citation type="submission" date="2015-12" db="EMBL/GenBank/DDBJ databases">
        <title>Genome sequence of a biocontrol rhizobacterium Chryseobacterium kwangjuense strain KJ1R5 isolated from pepper (Capsicum annuum L.).</title>
        <authorList>
            <person name="Jeong J.-J."/>
            <person name="Park H."/>
            <person name="Mannaa M."/>
            <person name="Sang M.K."/>
            <person name="Choi I.-G."/>
            <person name="Kim K.D."/>
        </authorList>
    </citation>
    <scope>NUCLEOTIDE SEQUENCE [LARGE SCALE GENOMIC DNA]</scope>
    <source>
        <strain evidence="6">KJ1R5</strain>
    </source>
</reference>
<evidence type="ECO:0000256" key="3">
    <source>
        <dbReference type="ARBA" id="ARBA00038502"/>
    </source>
</evidence>
<keyword evidence="1 5" id="KW-0808">Transferase</keyword>
<comment type="caution">
    <text evidence="5">The sequence shown here is derived from an EMBL/GenBank/DDBJ whole genome shotgun (WGS) entry which is preliminary data.</text>
</comment>
<dbReference type="RefSeq" id="WP_062651448.1">
    <property type="nucleotide sequence ID" value="NZ_LPUR01000011.1"/>
</dbReference>
<protein>
    <submittedName>
        <fullName evidence="5">GNAT family acetyltransferase</fullName>
    </submittedName>
</protein>
<dbReference type="Gene3D" id="3.40.630.30">
    <property type="match status" value="1"/>
</dbReference>
<organism evidence="5 6">
    <name type="scientific">Chryseobacterium kwangjuense</name>
    <dbReference type="NCBI Taxonomy" id="267125"/>
    <lineage>
        <taxon>Bacteria</taxon>
        <taxon>Pseudomonadati</taxon>
        <taxon>Bacteroidota</taxon>
        <taxon>Flavobacteriia</taxon>
        <taxon>Flavobacteriales</taxon>
        <taxon>Weeksellaceae</taxon>
        <taxon>Chryseobacterium group</taxon>
        <taxon>Chryseobacterium</taxon>
    </lineage>
</organism>
<dbReference type="Pfam" id="PF13302">
    <property type="entry name" value="Acetyltransf_3"/>
    <property type="match status" value="1"/>
</dbReference>
<dbReference type="PANTHER" id="PTHR43792">
    <property type="entry name" value="GNAT FAMILY, PUTATIVE (AFU_ORTHOLOGUE AFUA_3G00765)-RELATED-RELATED"/>
    <property type="match status" value="1"/>
</dbReference>
<dbReference type="InterPro" id="IPR016181">
    <property type="entry name" value="Acyl_CoA_acyltransferase"/>
</dbReference>
<dbReference type="OrthoDB" id="9811523at2"/>
<accession>A0A135WE07</accession>
<evidence type="ECO:0000256" key="1">
    <source>
        <dbReference type="ARBA" id="ARBA00022679"/>
    </source>
</evidence>